<dbReference type="InterPro" id="IPR036412">
    <property type="entry name" value="HAD-like_sf"/>
</dbReference>
<keyword evidence="6" id="KW-1185">Reference proteome</keyword>
<name>A0ABD6BSE9_9EURY</name>
<dbReference type="Proteomes" id="UP001597139">
    <property type="component" value="Unassembled WGS sequence"/>
</dbReference>
<dbReference type="SFLD" id="SFLDG01129">
    <property type="entry name" value="C1.5:_HAD__Beta-PGM__Phosphata"/>
    <property type="match status" value="1"/>
</dbReference>
<reference evidence="5 6" key="1">
    <citation type="journal article" date="2019" name="Int. J. Syst. Evol. Microbiol.">
        <title>The Global Catalogue of Microorganisms (GCM) 10K type strain sequencing project: providing services to taxonomists for standard genome sequencing and annotation.</title>
        <authorList>
            <consortium name="The Broad Institute Genomics Platform"/>
            <consortium name="The Broad Institute Genome Sequencing Center for Infectious Disease"/>
            <person name="Wu L."/>
            <person name="Ma J."/>
        </authorList>
    </citation>
    <scope>NUCLEOTIDE SEQUENCE [LARGE SCALE GENOMIC DNA]</scope>
    <source>
        <strain evidence="5 6">CGMCC 1.12859</strain>
    </source>
</reference>
<evidence type="ECO:0000256" key="4">
    <source>
        <dbReference type="ARBA" id="ARBA00022842"/>
    </source>
</evidence>
<dbReference type="SUPFAM" id="SSF56784">
    <property type="entry name" value="HAD-like"/>
    <property type="match status" value="1"/>
</dbReference>
<keyword evidence="3 5" id="KW-0378">Hydrolase</keyword>
<keyword evidence="4" id="KW-0460">Magnesium</keyword>
<dbReference type="EMBL" id="JBHUCZ010000007">
    <property type="protein sequence ID" value="MFD1567620.1"/>
    <property type="molecule type" value="Genomic_DNA"/>
</dbReference>
<evidence type="ECO:0000256" key="3">
    <source>
        <dbReference type="ARBA" id="ARBA00022801"/>
    </source>
</evidence>
<evidence type="ECO:0000313" key="6">
    <source>
        <dbReference type="Proteomes" id="UP001597139"/>
    </source>
</evidence>
<dbReference type="PRINTS" id="PR00413">
    <property type="entry name" value="HADHALOGNASE"/>
</dbReference>
<sequence>MRAVYFDCDGTLLTLDCEYDDLFERACDAVGVTEQRSASTQNATWSGDADPTAEAQAAYGEAFFEAFDCFEPDPYRAGMAAAVEATALDADPDELAAAYVDAEVAASTPAAGAHAALDAFDGDETALGVLTNGVTSVQRRKLETAGLFERFDAFLSSYEIEAHKPDAAIFDAARERLAGEAYVYVGDSLEHDARPAREAGFLPIHVDSGAESGVVTVDGLDTLSEVA</sequence>
<organism evidence="5 6">
    <name type="scientific">Halolamina litorea</name>
    <dbReference type="NCBI Taxonomy" id="1515593"/>
    <lineage>
        <taxon>Archaea</taxon>
        <taxon>Methanobacteriati</taxon>
        <taxon>Methanobacteriota</taxon>
        <taxon>Stenosarchaea group</taxon>
        <taxon>Halobacteria</taxon>
        <taxon>Halobacteriales</taxon>
        <taxon>Haloferacaceae</taxon>
    </lineage>
</organism>
<dbReference type="RefSeq" id="WP_267647423.1">
    <property type="nucleotide sequence ID" value="NZ_JANHGR010000002.1"/>
</dbReference>
<comment type="similarity">
    <text evidence="2">Belongs to the HAD-like hydrolase superfamily.</text>
</comment>
<dbReference type="Gene3D" id="3.40.50.1000">
    <property type="entry name" value="HAD superfamily/HAD-like"/>
    <property type="match status" value="1"/>
</dbReference>
<dbReference type="GO" id="GO:0016787">
    <property type="term" value="F:hydrolase activity"/>
    <property type="evidence" value="ECO:0007669"/>
    <property type="project" value="UniProtKB-KW"/>
</dbReference>
<comment type="caution">
    <text evidence="5">The sequence shown here is derived from an EMBL/GenBank/DDBJ whole genome shotgun (WGS) entry which is preliminary data.</text>
</comment>
<accession>A0ABD6BSE9</accession>
<dbReference type="AlphaFoldDB" id="A0ABD6BSE9"/>
<dbReference type="Pfam" id="PF00702">
    <property type="entry name" value="Hydrolase"/>
    <property type="match status" value="1"/>
</dbReference>
<gene>
    <name evidence="5" type="ORF">ACFSAU_08955</name>
</gene>
<dbReference type="EC" id="3.1.3.-" evidence="5"/>
<dbReference type="PANTHER" id="PTHR46470">
    <property type="entry name" value="N-ACYLNEURAMINATE-9-PHOSPHATASE"/>
    <property type="match status" value="1"/>
</dbReference>
<evidence type="ECO:0000256" key="2">
    <source>
        <dbReference type="ARBA" id="ARBA00007958"/>
    </source>
</evidence>
<dbReference type="InterPro" id="IPR006439">
    <property type="entry name" value="HAD-SF_hydro_IA"/>
</dbReference>
<comment type="cofactor">
    <cofactor evidence="1">
        <name>Mg(2+)</name>
        <dbReference type="ChEBI" id="CHEBI:18420"/>
    </cofactor>
</comment>
<dbReference type="GO" id="GO:0044281">
    <property type="term" value="P:small molecule metabolic process"/>
    <property type="evidence" value="ECO:0007669"/>
    <property type="project" value="UniProtKB-ARBA"/>
</dbReference>
<dbReference type="InterPro" id="IPR023214">
    <property type="entry name" value="HAD_sf"/>
</dbReference>
<evidence type="ECO:0000313" key="5">
    <source>
        <dbReference type="EMBL" id="MFD1567620.1"/>
    </source>
</evidence>
<proteinExistence type="inferred from homology"/>
<dbReference type="InterPro" id="IPR051400">
    <property type="entry name" value="HAD-like_hydrolase"/>
</dbReference>
<dbReference type="SFLD" id="SFLDS00003">
    <property type="entry name" value="Haloacid_Dehalogenase"/>
    <property type="match status" value="1"/>
</dbReference>
<protein>
    <submittedName>
        <fullName evidence="5">HAD family hydrolase</fullName>
        <ecNumber evidence="5">3.1.3.-</ecNumber>
    </submittedName>
</protein>
<evidence type="ECO:0000256" key="1">
    <source>
        <dbReference type="ARBA" id="ARBA00001946"/>
    </source>
</evidence>
<dbReference type="NCBIfam" id="TIGR01549">
    <property type="entry name" value="HAD-SF-IA-v1"/>
    <property type="match status" value="1"/>
</dbReference>